<protein>
    <recommendedName>
        <fullName evidence="2">Reverse transcriptase Ty1/copia-type domain-containing protein</fullName>
    </recommendedName>
</protein>
<sequence>MMSSVKLWLSQNFSMKNLGDASYILGIKVCRDRSRRLLGLSQKMYIEEVLKRFSIENSKRGLLPLRHGIYLSKKMCPKTPEERECMNRIPYASAIGSLMYAMLCTRPYIAHAVSVTSRYQSNPGLEH</sequence>
<organism evidence="1">
    <name type="scientific">Ananas comosus var. bracteatus</name>
    <name type="common">red pineapple</name>
    <dbReference type="NCBI Taxonomy" id="296719"/>
    <lineage>
        <taxon>Eukaryota</taxon>
        <taxon>Viridiplantae</taxon>
        <taxon>Streptophyta</taxon>
        <taxon>Embryophyta</taxon>
        <taxon>Tracheophyta</taxon>
        <taxon>Spermatophyta</taxon>
        <taxon>Magnoliopsida</taxon>
        <taxon>Liliopsida</taxon>
        <taxon>Poales</taxon>
        <taxon>Bromeliaceae</taxon>
        <taxon>Bromelioideae</taxon>
        <taxon>Ananas</taxon>
    </lineage>
</organism>
<dbReference type="EMBL" id="LR862151">
    <property type="protein sequence ID" value="CAD1833681.1"/>
    <property type="molecule type" value="Genomic_DNA"/>
</dbReference>
<evidence type="ECO:0000313" key="1">
    <source>
        <dbReference type="EMBL" id="CAD1833681.1"/>
    </source>
</evidence>
<reference evidence="1" key="1">
    <citation type="submission" date="2020-07" db="EMBL/GenBank/DDBJ databases">
        <authorList>
            <person name="Lin J."/>
        </authorList>
    </citation>
    <scope>NUCLEOTIDE SEQUENCE</scope>
</reference>
<dbReference type="AlphaFoldDB" id="A0A6V7PSA6"/>
<evidence type="ECO:0008006" key="2">
    <source>
        <dbReference type="Google" id="ProtNLM"/>
    </source>
</evidence>
<gene>
    <name evidence="1" type="ORF">CB5_LOCUS16892</name>
</gene>
<accession>A0A6V7PSA6</accession>
<name>A0A6V7PSA6_ANACO</name>
<proteinExistence type="predicted"/>